<dbReference type="Pfam" id="PF00027">
    <property type="entry name" value="cNMP_binding"/>
    <property type="match status" value="1"/>
</dbReference>
<proteinExistence type="predicted"/>
<evidence type="ECO:0000256" key="3">
    <source>
        <dbReference type="ARBA" id="ARBA00023163"/>
    </source>
</evidence>
<dbReference type="InterPro" id="IPR018490">
    <property type="entry name" value="cNMP-bd_dom_sf"/>
</dbReference>
<dbReference type="PROSITE" id="PS50042">
    <property type="entry name" value="CNMP_BINDING_3"/>
    <property type="match status" value="1"/>
</dbReference>
<reference evidence="6 7" key="1">
    <citation type="submission" date="2020-09" db="EMBL/GenBank/DDBJ databases">
        <title>Actinomycete isolated from the Camponotus japonicus Mayr.</title>
        <authorList>
            <person name="Gong X."/>
        </authorList>
    </citation>
    <scope>NUCLEOTIDE SEQUENCE [LARGE SCALE GENOMIC DNA]</scope>
    <source>
        <strain evidence="6 7">2C-HV3</strain>
    </source>
</reference>
<evidence type="ECO:0000313" key="6">
    <source>
        <dbReference type="EMBL" id="MBD3145143.1"/>
    </source>
</evidence>
<comment type="caution">
    <text evidence="6">The sequence shown here is derived from an EMBL/GenBank/DDBJ whole genome shotgun (WGS) entry which is preliminary data.</text>
</comment>
<evidence type="ECO:0000313" key="7">
    <source>
        <dbReference type="Proteomes" id="UP000653231"/>
    </source>
</evidence>
<dbReference type="InterPro" id="IPR014710">
    <property type="entry name" value="RmlC-like_jellyroll"/>
</dbReference>
<keyword evidence="7" id="KW-1185">Reference proteome</keyword>
<dbReference type="InterPro" id="IPR036388">
    <property type="entry name" value="WH-like_DNA-bd_sf"/>
</dbReference>
<gene>
    <name evidence="6" type="ORF">IEQ31_18360</name>
</gene>
<name>A0ABR8L2I2_9ACTN</name>
<dbReference type="InterPro" id="IPR012318">
    <property type="entry name" value="HTH_CRP"/>
</dbReference>
<dbReference type="InterPro" id="IPR000595">
    <property type="entry name" value="cNMP-bd_dom"/>
</dbReference>
<feature type="domain" description="Cyclic nucleotide-binding" evidence="4">
    <location>
        <begin position="1"/>
        <end position="111"/>
    </location>
</feature>
<keyword evidence="1" id="KW-0805">Transcription regulation</keyword>
<dbReference type="PANTHER" id="PTHR24567:SF74">
    <property type="entry name" value="HTH-TYPE TRANSCRIPTIONAL REGULATOR ARCR"/>
    <property type="match status" value="1"/>
</dbReference>
<dbReference type="RefSeq" id="WP_191052620.1">
    <property type="nucleotide sequence ID" value="NZ_JACXRZ010000013.1"/>
</dbReference>
<dbReference type="EMBL" id="JACXRZ010000013">
    <property type="protein sequence ID" value="MBD3145143.1"/>
    <property type="molecule type" value="Genomic_DNA"/>
</dbReference>
<dbReference type="InterPro" id="IPR036390">
    <property type="entry name" value="WH_DNA-bd_sf"/>
</dbReference>
<dbReference type="Proteomes" id="UP000653231">
    <property type="component" value="Unassembled WGS sequence"/>
</dbReference>
<dbReference type="Gene3D" id="1.10.10.10">
    <property type="entry name" value="Winged helix-like DNA-binding domain superfamily/Winged helix DNA-binding domain"/>
    <property type="match status" value="1"/>
</dbReference>
<keyword evidence="2" id="KW-0238">DNA-binding</keyword>
<dbReference type="CDD" id="cd00038">
    <property type="entry name" value="CAP_ED"/>
    <property type="match status" value="1"/>
</dbReference>
<organism evidence="6 7">
    <name type="scientific">Microbispora bryophytorum subsp. camponoti</name>
    <dbReference type="NCBI Taxonomy" id="1677852"/>
    <lineage>
        <taxon>Bacteria</taxon>
        <taxon>Bacillati</taxon>
        <taxon>Actinomycetota</taxon>
        <taxon>Actinomycetes</taxon>
        <taxon>Streptosporangiales</taxon>
        <taxon>Streptosporangiaceae</taxon>
        <taxon>Microbispora</taxon>
    </lineage>
</organism>
<evidence type="ECO:0000256" key="1">
    <source>
        <dbReference type="ARBA" id="ARBA00023015"/>
    </source>
</evidence>
<sequence>MDRLSPEERAELLALAPSSPRQAGEPLIYQGDRERSEVFLLRSIPGQRLTACVKVTAYLESGGAAMLGIRVCGDVVGELAALRRQPRSAMVTTCSPMLVHVIRAQVFTDFLDRHPAAWNALARMIADRLDWANRRRTDFAQFSVPVRVANVLVEISGRHGADRVDGKRDLGVDLTHEEIANLVGARKDAVFKAIRRFKDLGLIDPSHRRKIVIDPIGLANFR</sequence>
<dbReference type="Pfam" id="PF13545">
    <property type="entry name" value="HTH_Crp_2"/>
    <property type="match status" value="1"/>
</dbReference>
<dbReference type="SUPFAM" id="SSF46785">
    <property type="entry name" value="Winged helix' DNA-binding domain"/>
    <property type="match status" value="1"/>
</dbReference>
<dbReference type="Gene3D" id="2.60.120.10">
    <property type="entry name" value="Jelly Rolls"/>
    <property type="match status" value="1"/>
</dbReference>
<protein>
    <submittedName>
        <fullName evidence="6">Crp/Fnr family transcriptional regulator</fullName>
    </submittedName>
</protein>
<evidence type="ECO:0000259" key="5">
    <source>
        <dbReference type="PROSITE" id="PS51063"/>
    </source>
</evidence>
<dbReference type="InterPro" id="IPR050397">
    <property type="entry name" value="Env_Response_Regulators"/>
</dbReference>
<evidence type="ECO:0000256" key="2">
    <source>
        <dbReference type="ARBA" id="ARBA00023125"/>
    </source>
</evidence>
<dbReference type="SMART" id="SM00100">
    <property type="entry name" value="cNMP"/>
    <property type="match status" value="1"/>
</dbReference>
<dbReference type="PROSITE" id="PS51063">
    <property type="entry name" value="HTH_CRP_2"/>
    <property type="match status" value="1"/>
</dbReference>
<dbReference type="SUPFAM" id="SSF51206">
    <property type="entry name" value="cAMP-binding domain-like"/>
    <property type="match status" value="1"/>
</dbReference>
<keyword evidence="3" id="KW-0804">Transcription</keyword>
<evidence type="ECO:0000259" key="4">
    <source>
        <dbReference type="PROSITE" id="PS50042"/>
    </source>
</evidence>
<dbReference type="PANTHER" id="PTHR24567">
    <property type="entry name" value="CRP FAMILY TRANSCRIPTIONAL REGULATORY PROTEIN"/>
    <property type="match status" value="1"/>
</dbReference>
<accession>A0ABR8L2I2</accession>
<feature type="domain" description="HTH crp-type" evidence="5">
    <location>
        <begin position="142"/>
        <end position="216"/>
    </location>
</feature>